<evidence type="ECO:0000313" key="1">
    <source>
        <dbReference type="EMBL" id="KAF4141242.1"/>
    </source>
</evidence>
<organism evidence="1 2">
    <name type="scientific">Phytophthora infestans</name>
    <name type="common">Potato late blight agent</name>
    <name type="synonym">Botrytis infestans</name>
    <dbReference type="NCBI Taxonomy" id="4787"/>
    <lineage>
        <taxon>Eukaryota</taxon>
        <taxon>Sar</taxon>
        <taxon>Stramenopiles</taxon>
        <taxon>Oomycota</taxon>
        <taxon>Peronosporomycetes</taxon>
        <taxon>Peronosporales</taxon>
        <taxon>Peronosporaceae</taxon>
        <taxon>Phytophthora</taxon>
    </lineage>
</organism>
<dbReference type="EMBL" id="JAACNO010001363">
    <property type="protein sequence ID" value="KAF4141242.1"/>
    <property type="molecule type" value="Genomic_DNA"/>
</dbReference>
<accession>A0A8S9UPB8</accession>
<dbReference type="Proteomes" id="UP000704712">
    <property type="component" value="Unassembled WGS sequence"/>
</dbReference>
<reference evidence="1" key="1">
    <citation type="submission" date="2020-03" db="EMBL/GenBank/DDBJ databases">
        <title>Hybrid Assembly of Korean Phytophthora infestans isolates.</title>
        <authorList>
            <person name="Prokchorchik M."/>
            <person name="Lee Y."/>
            <person name="Seo J."/>
            <person name="Cho J.-H."/>
            <person name="Park Y.-E."/>
            <person name="Jang D.-C."/>
            <person name="Im J.-S."/>
            <person name="Choi J.-G."/>
            <person name="Park H.-J."/>
            <person name="Lee G.-B."/>
            <person name="Lee Y.-G."/>
            <person name="Hong S.-Y."/>
            <person name="Cho K."/>
            <person name="Sohn K.H."/>
        </authorList>
    </citation>
    <scope>NUCLEOTIDE SEQUENCE</scope>
    <source>
        <strain evidence="1">KR_2_A2</strain>
    </source>
</reference>
<dbReference type="AlphaFoldDB" id="A0A8S9UPB8"/>
<gene>
    <name evidence="1" type="ORF">GN958_ATG09575</name>
</gene>
<evidence type="ECO:0000313" key="2">
    <source>
        <dbReference type="Proteomes" id="UP000704712"/>
    </source>
</evidence>
<name>A0A8S9UPB8_PHYIN</name>
<protein>
    <submittedName>
        <fullName evidence="1">Uncharacterized protein</fullName>
    </submittedName>
</protein>
<proteinExistence type="predicted"/>
<comment type="caution">
    <text evidence="1">The sequence shown here is derived from an EMBL/GenBank/DDBJ whole genome shotgun (WGS) entry which is preliminary data.</text>
</comment>
<sequence>MIRSHLDNAFATGSSNPISTIDLYPSAVAYVTPRRETTALTPVRFVLRIMAVPNMDVGQDDVAPGPDLPLLTVEDVRLTPSDIFALPTRILQARPPSGNITAGAAQLGLSPGPMQPASTNAVPGTQLPVPSPITVAYLVCCSSSNGPLKHQHRP</sequence>